<protein>
    <submittedName>
        <fullName evidence="1">Uncharacterized protein</fullName>
    </submittedName>
</protein>
<sequence>MNYELMAQVKDVTGRMNYVESSITRMNARKSKLDEMLQVSRPAGVKIELGYVDKRNTNKVPSESENDEGSIKEKNGVKTTKMETSTKKSASTAHGRLPYPHHFINMNTRLDYSQGCLELKKEEQSRTANWGLIGAID</sequence>
<accession>A0ACB9ZXT2</accession>
<comment type="caution">
    <text evidence="1">The sequence shown here is derived from an EMBL/GenBank/DDBJ whole genome shotgun (WGS) entry which is preliminary data.</text>
</comment>
<gene>
    <name evidence="1" type="ORF">M9H77_30614</name>
</gene>
<name>A0ACB9ZXT2_CATRO</name>
<proteinExistence type="predicted"/>
<evidence type="ECO:0000313" key="1">
    <source>
        <dbReference type="EMBL" id="KAI5653427.1"/>
    </source>
</evidence>
<organism evidence="1 2">
    <name type="scientific">Catharanthus roseus</name>
    <name type="common">Madagascar periwinkle</name>
    <name type="synonym">Vinca rosea</name>
    <dbReference type="NCBI Taxonomy" id="4058"/>
    <lineage>
        <taxon>Eukaryota</taxon>
        <taxon>Viridiplantae</taxon>
        <taxon>Streptophyta</taxon>
        <taxon>Embryophyta</taxon>
        <taxon>Tracheophyta</taxon>
        <taxon>Spermatophyta</taxon>
        <taxon>Magnoliopsida</taxon>
        <taxon>eudicotyledons</taxon>
        <taxon>Gunneridae</taxon>
        <taxon>Pentapetalae</taxon>
        <taxon>asterids</taxon>
        <taxon>lamiids</taxon>
        <taxon>Gentianales</taxon>
        <taxon>Apocynaceae</taxon>
        <taxon>Rauvolfioideae</taxon>
        <taxon>Vinceae</taxon>
        <taxon>Catharanthinae</taxon>
        <taxon>Catharanthus</taxon>
    </lineage>
</organism>
<evidence type="ECO:0000313" key="2">
    <source>
        <dbReference type="Proteomes" id="UP001060085"/>
    </source>
</evidence>
<dbReference type="Proteomes" id="UP001060085">
    <property type="component" value="Linkage Group LG07"/>
</dbReference>
<dbReference type="EMBL" id="CM044707">
    <property type="protein sequence ID" value="KAI5653427.1"/>
    <property type="molecule type" value="Genomic_DNA"/>
</dbReference>
<reference evidence="2" key="1">
    <citation type="journal article" date="2023" name="Nat. Plants">
        <title>Single-cell RNA sequencing provides a high-resolution roadmap for understanding the multicellular compartmentation of specialized metabolism.</title>
        <authorList>
            <person name="Sun S."/>
            <person name="Shen X."/>
            <person name="Li Y."/>
            <person name="Li Y."/>
            <person name="Wang S."/>
            <person name="Li R."/>
            <person name="Zhang H."/>
            <person name="Shen G."/>
            <person name="Guo B."/>
            <person name="Wei J."/>
            <person name="Xu J."/>
            <person name="St-Pierre B."/>
            <person name="Chen S."/>
            <person name="Sun C."/>
        </authorList>
    </citation>
    <scope>NUCLEOTIDE SEQUENCE [LARGE SCALE GENOMIC DNA]</scope>
</reference>
<keyword evidence="2" id="KW-1185">Reference proteome</keyword>